<feature type="compositionally biased region" description="Low complexity" evidence="1">
    <location>
        <begin position="32"/>
        <end position="48"/>
    </location>
</feature>
<proteinExistence type="predicted"/>
<organism evidence="3 4">
    <name type="scientific">Tothia fuscella</name>
    <dbReference type="NCBI Taxonomy" id="1048955"/>
    <lineage>
        <taxon>Eukaryota</taxon>
        <taxon>Fungi</taxon>
        <taxon>Dikarya</taxon>
        <taxon>Ascomycota</taxon>
        <taxon>Pezizomycotina</taxon>
        <taxon>Dothideomycetes</taxon>
        <taxon>Pleosporomycetidae</taxon>
        <taxon>Venturiales</taxon>
        <taxon>Cylindrosympodiaceae</taxon>
        <taxon>Tothia</taxon>
    </lineage>
</organism>
<accession>A0A9P4P1D0</accession>
<dbReference type="Proteomes" id="UP000800235">
    <property type="component" value="Unassembled WGS sequence"/>
</dbReference>
<feature type="chain" id="PRO_5040193877" evidence="2">
    <location>
        <begin position="20"/>
        <end position="447"/>
    </location>
</feature>
<name>A0A9P4P1D0_9PEZI</name>
<sequence>MRSLPISLILLCLSHLAFSKGGKGEGGGSSSGGSSSDSSSSGSSSGSSGSSGGGTYKPEPPCNQGLCVCSQISEREHIYELPGLYYNGTIKVTHQLTQNSAWDAEAVGSAASKKCTNDDRGVKTYEYPALFYVGPKGNESDSNEVVWALRGFQPVEQMAGDGYLDVHTRWIHVRSADFVVTDTSLAQKFFGQYNYYASDETGVHRETHTYWDTKFENTGSTYSASATYNNKPKDIPLSQRSFGTPPPGGKPLTSQYVTLSDVCNYRQEMWMTKATVPTSWLPEGNNNMWSTTPTLFLAEGASISMSNIGADTMSLTLNNTVTNQLAFVNTQSATCSRSSTGYQMPFTESFNLMHWKDASEYDKGYMWNVSASIGISFTGNIVKENSTSIVGDKDGVPQFQKQYERVNGSTEFGGSTGSTNSRSEASSALLSMGWLAGSVLFIVALVW</sequence>
<evidence type="ECO:0000313" key="4">
    <source>
        <dbReference type="Proteomes" id="UP000800235"/>
    </source>
</evidence>
<dbReference type="OrthoDB" id="5388204at2759"/>
<feature type="signal peptide" evidence="2">
    <location>
        <begin position="1"/>
        <end position="19"/>
    </location>
</feature>
<evidence type="ECO:0000256" key="2">
    <source>
        <dbReference type="SAM" id="SignalP"/>
    </source>
</evidence>
<keyword evidence="4" id="KW-1185">Reference proteome</keyword>
<gene>
    <name evidence="3" type="ORF">EJ08DRAFT_644772</name>
</gene>
<dbReference type="EMBL" id="MU007010">
    <property type="protein sequence ID" value="KAF2436419.1"/>
    <property type="molecule type" value="Genomic_DNA"/>
</dbReference>
<reference evidence="3" key="1">
    <citation type="journal article" date="2020" name="Stud. Mycol.">
        <title>101 Dothideomycetes genomes: a test case for predicting lifestyles and emergence of pathogens.</title>
        <authorList>
            <person name="Haridas S."/>
            <person name="Albert R."/>
            <person name="Binder M."/>
            <person name="Bloem J."/>
            <person name="Labutti K."/>
            <person name="Salamov A."/>
            <person name="Andreopoulos B."/>
            <person name="Baker S."/>
            <person name="Barry K."/>
            <person name="Bills G."/>
            <person name="Bluhm B."/>
            <person name="Cannon C."/>
            <person name="Castanera R."/>
            <person name="Culley D."/>
            <person name="Daum C."/>
            <person name="Ezra D."/>
            <person name="Gonzalez J."/>
            <person name="Henrissat B."/>
            <person name="Kuo A."/>
            <person name="Liang C."/>
            <person name="Lipzen A."/>
            <person name="Lutzoni F."/>
            <person name="Magnuson J."/>
            <person name="Mondo S."/>
            <person name="Nolan M."/>
            <person name="Ohm R."/>
            <person name="Pangilinan J."/>
            <person name="Park H.-J."/>
            <person name="Ramirez L."/>
            <person name="Alfaro M."/>
            <person name="Sun H."/>
            <person name="Tritt A."/>
            <person name="Yoshinaga Y."/>
            <person name="Zwiers L.-H."/>
            <person name="Turgeon B."/>
            <person name="Goodwin S."/>
            <person name="Spatafora J."/>
            <person name="Crous P."/>
            <person name="Grigoriev I."/>
        </authorList>
    </citation>
    <scope>NUCLEOTIDE SEQUENCE</scope>
    <source>
        <strain evidence="3">CBS 130266</strain>
    </source>
</reference>
<protein>
    <submittedName>
        <fullName evidence="3">Uncharacterized protein</fullName>
    </submittedName>
</protein>
<feature type="region of interest" description="Disordered" evidence="1">
    <location>
        <begin position="23"/>
        <end position="56"/>
    </location>
</feature>
<dbReference type="AlphaFoldDB" id="A0A9P4P1D0"/>
<feature type="region of interest" description="Disordered" evidence="1">
    <location>
        <begin position="230"/>
        <end position="250"/>
    </location>
</feature>
<keyword evidence="2" id="KW-0732">Signal</keyword>
<comment type="caution">
    <text evidence="3">The sequence shown here is derived from an EMBL/GenBank/DDBJ whole genome shotgun (WGS) entry which is preliminary data.</text>
</comment>
<evidence type="ECO:0000256" key="1">
    <source>
        <dbReference type="SAM" id="MobiDB-lite"/>
    </source>
</evidence>
<evidence type="ECO:0000313" key="3">
    <source>
        <dbReference type="EMBL" id="KAF2436419.1"/>
    </source>
</evidence>